<evidence type="ECO:0000256" key="7">
    <source>
        <dbReference type="RuleBase" id="RU000417"/>
    </source>
</evidence>
<gene>
    <name evidence="8" type="ORF">ACE1B6_04040</name>
</gene>
<evidence type="ECO:0000256" key="4">
    <source>
        <dbReference type="ARBA" id="ARBA00022747"/>
    </source>
</evidence>
<comment type="catalytic activity">
    <reaction evidence="7">
        <text>a 2'-deoxycytidine in DNA + S-adenosyl-L-methionine = a 5-methyl-2'-deoxycytidine in DNA + S-adenosyl-L-homocysteine + H(+)</text>
        <dbReference type="Rhea" id="RHEA:13681"/>
        <dbReference type="Rhea" id="RHEA-COMP:11369"/>
        <dbReference type="Rhea" id="RHEA-COMP:11370"/>
        <dbReference type="ChEBI" id="CHEBI:15378"/>
        <dbReference type="ChEBI" id="CHEBI:57856"/>
        <dbReference type="ChEBI" id="CHEBI:59789"/>
        <dbReference type="ChEBI" id="CHEBI:85452"/>
        <dbReference type="ChEBI" id="CHEBI:85454"/>
        <dbReference type="EC" id="2.1.1.37"/>
    </reaction>
</comment>
<dbReference type="PRINTS" id="PR00105">
    <property type="entry name" value="C5METTRFRASE"/>
</dbReference>
<dbReference type="PANTHER" id="PTHR10629">
    <property type="entry name" value="CYTOSINE-SPECIFIC METHYLTRANSFERASE"/>
    <property type="match status" value="1"/>
</dbReference>
<keyword evidence="9" id="KW-1185">Reference proteome</keyword>
<evidence type="ECO:0000256" key="6">
    <source>
        <dbReference type="RuleBase" id="RU000416"/>
    </source>
</evidence>
<dbReference type="Gene3D" id="3.40.50.150">
    <property type="entry name" value="Vaccinia Virus protein VP39"/>
    <property type="match status" value="1"/>
</dbReference>
<feature type="active site" evidence="5">
    <location>
        <position position="80"/>
    </location>
</feature>
<organism evidence="8 9">
    <name type="scientific">Floridaenema fluviatile BLCC-F154</name>
    <dbReference type="NCBI Taxonomy" id="3153640"/>
    <lineage>
        <taxon>Bacteria</taxon>
        <taxon>Bacillati</taxon>
        <taxon>Cyanobacteriota</taxon>
        <taxon>Cyanophyceae</taxon>
        <taxon>Oscillatoriophycideae</taxon>
        <taxon>Aerosakkonematales</taxon>
        <taxon>Aerosakkonemataceae</taxon>
        <taxon>Floridanema</taxon>
        <taxon>Floridanema fluviatile</taxon>
    </lineage>
</organism>
<dbReference type="PROSITE" id="PS00094">
    <property type="entry name" value="C5_MTASE_1"/>
    <property type="match status" value="1"/>
</dbReference>
<keyword evidence="2 5" id="KW-0808">Transferase</keyword>
<dbReference type="InterPro" id="IPR018117">
    <property type="entry name" value="C5_DNA_meth_AS"/>
</dbReference>
<dbReference type="InterPro" id="IPR001525">
    <property type="entry name" value="C5_MeTfrase"/>
</dbReference>
<dbReference type="Gene3D" id="3.90.120.10">
    <property type="entry name" value="DNA Methylase, subunit A, domain 2"/>
    <property type="match status" value="1"/>
</dbReference>
<dbReference type="GO" id="GO:0032259">
    <property type="term" value="P:methylation"/>
    <property type="evidence" value="ECO:0007669"/>
    <property type="project" value="UniProtKB-KW"/>
</dbReference>
<comment type="caution">
    <text evidence="8">The sequence shown here is derived from an EMBL/GenBank/DDBJ whole genome shotgun (WGS) entry which is preliminary data.</text>
</comment>
<keyword evidence="3 5" id="KW-0949">S-adenosyl-L-methionine</keyword>
<evidence type="ECO:0000256" key="2">
    <source>
        <dbReference type="ARBA" id="ARBA00022679"/>
    </source>
</evidence>
<name>A0ABV4Y7B8_9CYAN</name>
<dbReference type="RefSeq" id="WP_413255950.1">
    <property type="nucleotide sequence ID" value="NZ_JBHFNS010000018.1"/>
</dbReference>
<dbReference type="GO" id="GO:0003886">
    <property type="term" value="F:DNA (cytosine-5-)-methyltransferase activity"/>
    <property type="evidence" value="ECO:0007669"/>
    <property type="project" value="UniProtKB-EC"/>
</dbReference>
<dbReference type="EC" id="2.1.1.37" evidence="7"/>
<dbReference type="NCBIfam" id="TIGR00675">
    <property type="entry name" value="dcm"/>
    <property type="match status" value="1"/>
</dbReference>
<reference evidence="8 9" key="1">
    <citation type="submission" date="2024-09" db="EMBL/GenBank/DDBJ databases">
        <title>Floridaenema gen nov. (Aerosakkonemataceae, Aerosakkonematales ord. nov., Cyanobacteria) from benthic tropical and subtropical fresh waters, with the description of four new species.</title>
        <authorList>
            <person name="Moretto J.A."/>
            <person name="Berthold D.E."/>
            <person name="Lefler F.W."/>
            <person name="Huang I.-S."/>
            <person name="Laughinghouse H. IV."/>
        </authorList>
    </citation>
    <scope>NUCLEOTIDE SEQUENCE [LARGE SCALE GENOMIC DNA]</scope>
    <source>
        <strain evidence="8 9">BLCC-F154</strain>
    </source>
</reference>
<dbReference type="Proteomes" id="UP001576776">
    <property type="component" value="Unassembled WGS sequence"/>
</dbReference>
<protein>
    <recommendedName>
        <fullName evidence="7">Cytosine-specific methyltransferase</fullName>
        <ecNumber evidence="7">2.1.1.37</ecNumber>
    </recommendedName>
</protein>
<dbReference type="InterPro" id="IPR050390">
    <property type="entry name" value="C5-Methyltransferase"/>
</dbReference>
<sequence length="373" mass="41614">MENKKVLSGLSLFSGAGGMDVGFIRAGFKVVAANDIDKDACLTYEANHPGTLIKHGDINEHLINIRQFEGVDLVFGGPPCQGFSVAGKMNPNDPRNQLLWVFMKVVELTKPWAFVCENVKALAVLDKWSTIRQHLFHCASRLGYTYKLVVLNSADFGVPQSRERMFLIGFRDIKDISDLEVQFELYKKKAPTVRDILLPLGVAGSEKNQRICNAKVTIAAKPVMRRSPYAGMMFNGQGRPLNPDGYSCVLHASMGGNKTPIIDEDHCYFGQDSWVEWYHSYLMKGGKPLSLNAAPKRLRRLTVDEALRIQTFPHDYQFIGGQSSIYRQIGNAVPCELAQVVAAVVRHYLSKGENVTSQPLLESEDKPLQLKLL</sequence>
<dbReference type="Pfam" id="PF00145">
    <property type="entry name" value="DNA_methylase"/>
    <property type="match status" value="1"/>
</dbReference>
<dbReference type="CDD" id="cd00315">
    <property type="entry name" value="Cyt_C5_DNA_methylase"/>
    <property type="match status" value="1"/>
</dbReference>
<dbReference type="EMBL" id="JBHFNS010000018">
    <property type="protein sequence ID" value="MFB2934426.1"/>
    <property type="molecule type" value="Genomic_DNA"/>
</dbReference>
<evidence type="ECO:0000256" key="1">
    <source>
        <dbReference type="ARBA" id="ARBA00022603"/>
    </source>
</evidence>
<evidence type="ECO:0000256" key="5">
    <source>
        <dbReference type="PROSITE-ProRule" id="PRU01016"/>
    </source>
</evidence>
<evidence type="ECO:0000256" key="3">
    <source>
        <dbReference type="ARBA" id="ARBA00022691"/>
    </source>
</evidence>
<keyword evidence="1 5" id="KW-0489">Methyltransferase</keyword>
<proteinExistence type="inferred from homology"/>
<dbReference type="SUPFAM" id="SSF53335">
    <property type="entry name" value="S-adenosyl-L-methionine-dependent methyltransferases"/>
    <property type="match status" value="1"/>
</dbReference>
<dbReference type="PANTHER" id="PTHR10629:SF52">
    <property type="entry name" value="DNA (CYTOSINE-5)-METHYLTRANSFERASE 1"/>
    <property type="match status" value="1"/>
</dbReference>
<keyword evidence="4" id="KW-0680">Restriction system</keyword>
<evidence type="ECO:0000313" key="8">
    <source>
        <dbReference type="EMBL" id="MFB2934426.1"/>
    </source>
</evidence>
<dbReference type="PROSITE" id="PS51679">
    <property type="entry name" value="SAM_MT_C5"/>
    <property type="match status" value="1"/>
</dbReference>
<evidence type="ECO:0000313" key="9">
    <source>
        <dbReference type="Proteomes" id="UP001576776"/>
    </source>
</evidence>
<comment type="similarity">
    <text evidence="5 6">Belongs to the class I-like SAM-binding methyltransferase superfamily. C5-methyltransferase family.</text>
</comment>
<dbReference type="InterPro" id="IPR029063">
    <property type="entry name" value="SAM-dependent_MTases_sf"/>
</dbReference>
<accession>A0ABV4Y7B8</accession>